<dbReference type="OrthoDB" id="9807209at2"/>
<evidence type="ECO:0000259" key="1">
    <source>
        <dbReference type="Pfam" id="PF00535"/>
    </source>
</evidence>
<accession>A0A0R0BUG8</accession>
<dbReference type="Gene3D" id="3.90.550.10">
    <property type="entry name" value="Spore Coat Polysaccharide Biosynthesis Protein SpsA, Chain A"/>
    <property type="match status" value="1"/>
</dbReference>
<dbReference type="InterPro" id="IPR001173">
    <property type="entry name" value="Glyco_trans_2-like"/>
</dbReference>
<dbReference type="PANTHER" id="PTHR43179">
    <property type="entry name" value="RHAMNOSYLTRANSFERASE WBBL"/>
    <property type="match status" value="1"/>
</dbReference>
<keyword evidence="2" id="KW-0808">Transferase</keyword>
<feature type="domain" description="Glycosyltransferase 2-like" evidence="1">
    <location>
        <begin position="75"/>
        <end position="202"/>
    </location>
</feature>
<proteinExistence type="predicted"/>
<dbReference type="STRING" id="266128.ABB25_01145"/>
<keyword evidence="3" id="KW-1185">Reference proteome</keyword>
<dbReference type="Gene3D" id="3.40.50.2000">
    <property type="entry name" value="Glycogen Phosphorylase B"/>
    <property type="match status" value="1"/>
</dbReference>
<dbReference type="EMBL" id="LDJH01000002">
    <property type="protein sequence ID" value="KRG60825.1"/>
    <property type="molecule type" value="Genomic_DNA"/>
</dbReference>
<dbReference type="PATRIC" id="fig|266128.3.peg.1300"/>
<comment type="caution">
    <text evidence="2">The sequence shown here is derived from an EMBL/GenBank/DDBJ whole genome shotgun (WGS) entry which is preliminary data.</text>
</comment>
<protein>
    <submittedName>
        <fullName evidence="2">Glycosyl transferase</fullName>
    </submittedName>
</protein>
<dbReference type="AlphaFoldDB" id="A0A0R0BUG8"/>
<dbReference type="RefSeq" id="WP_057662491.1">
    <property type="nucleotide sequence ID" value="NZ_LDJH01000002.1"/>
</dbReference>
<evidence type="ECO:0000313" key="2">
    <source>
        <dbReference type="EMBL" id="KRG60825.1"/>
    </source>
</evidence>
<reference evidence="2 3" key="1">
    <citation type="submission" date="2015-05" db="EMBL/GenBank/DDBJ databases">
        <title>Genome sequencing and analysis of members of genus Stenotrophomonas.</title>
        <authorList>
            <person name="Patil P.P."/>
            <person name="Midha S."/>
            <person name="Patil P.B."/>
        </authorList>
    </citation>
    <scope>NUCLEOTIDE SEQUENCE [LARGE SCALE GENOMIC DNA]</scope>
    <source>
        <strain evidence="2 3">DSM 17805</strain>
    </source>
</reference>
<dbReference type="GO" id="GO:0016740">
    <property type="term" value="F:transferase activity"/>
    <property type="evidence" value="ECO:0007669"/>
    <property type="project" value="UniProtKB-KW"/>
</dbReference>
<organism evidence="2 3">
    <name type="scientific">Stenotrophomonas koreensis</name>
    <dbReference type="NCBI Taxonomy" id="266128"/>
    <lineage>
        <taxon>Bacteria</taxon>
        <taxon>Pseudomonadati</taxon>
        <taxon>Pseudomonadota</taxon>
        <taxon>Gammaproteobacteria</taxon>
        <taxon>Lysobacterales</taxon>
        <taxon>Lysobacteraceae</taxon>
        <taxon>Stenotrophomonas</taxon>
    </lineage>
</organism>
<dbReference type="CDD" id="cd04186">
    <property type="entry name" value="GT_2_like_c"/>
    <property type="match status" value="1"/>
</dbReference>
<dbReference type="SUPFAM" id="SSF53448">
    <property type="entry name" value="Nucleotide-diphospho-sugar transferases"/>
    <property type="match status" value="1"/>
</dbReference>
<name>A0A0R0BUG8_9GAMM</name>
<dbReference type="Proteomes" id="UP000051254">
    <property type="component" value="Unassembled WGS sequence"/>
</dbReference>
<evidence type="ECO:0000313" key="3">
    <source>
        <dbReference type="Proteomes" id="UP000051254"/>
    </source>
</evidence>
<dbReference type="Pfam" id="PF13692">
    <property type="entry name" value="Glyco_trans_1_4"/>
    <property type="match status" value="1"/>
</dbReference>
<dbReference type="InterPro" id="IPR029044">
    <property type="entry name" value="Nucleotide-diphossugar_trans"/>
</dbReference>
<dbReference type="SUPFAM" id="SSF53756">
    <property type="entry name" value="UDP-Glycosyltransferase/glycogen phosphorylase"/>
    <property type="match status" value="1"/>
</dbReference>
<dbReference type="Pfam" id="PF00535">
    <property type="entry name" value="Glycos_transf_2"/>
    <property type="match status" value="1"/>
</dbReference>
<sequence length="700" mass="76200">MPTSLADARYWLRRLLGLAHRAVASLRTRGWRATLSRVLVHALPPSRTARPELFLPAASPFSAFSLATSTQPVVSIVIPVYNHAAHTLACLRALAAHPPATRCEVIVIDDGSSDETALWLPQIHGLRYEVRDRNGGFIHACNDGVSRSKGDYVVLLNNDTIPQPGWLDALLETLQNTPDAGLVGSQLLYPDGRLQESGAVLFSDGSAWSYGRFESPGDPRYSALRDSHYCSGAAVMLTRQLWNALGGLDTRYCPAYYEDADLAMRVRERGLRVLVQPASQVVHDEGTSHGTDVRSGLKAHQLRNQQTFAKRWATQLAHHPAPGSVPSPALLHHQQRQVLIIDETLPQPDRDSASLRQTYLIQLLREHGAHVVIVATSTAAGDVGAARLRRDGVETWPAATLGGLSRWLGEHGPRFCTVMLVRHHLAQASLPLVGKYAPQARVVFDTVDLHYLREARGAEVAGDPALRAEAARTRKRELEVMTQADITVLVSAAEQAQLQQDAPQVKTALISNLHKTHDHCPGFDQRCDLVFVGGFGHPPNVDGVGWLLREVFPLIHAALPQVVLHIIGQHPPQELQALASSLPGVRLHGYVADIDPYMDGCRIGLAPLRFGAGVKGKVNLSMAHGQPVVATGCAAEGMHLRDGHDVLIADAATDFADAVVRLYSDPVLWQRLAMAGLDNIQRHFSLEAARSTVAEVFLPA</sequence>
<gene>
    <name evidence="2" type="ORF">ABB25_01145</name>
</gene>
<dbReference type="CDD" id="cd03801">
    <property type="entry name" value="GT4_PimA-like"/>
    <property type="match status" value="1"/>
</dbReference>
<dbReference type="PANTHER" id="PTHR43179:SF7">
    <property type="entry name" value="RHAMNOSYLTRANSFERASE WBBL"/>
    <property type="match status" value="1"/>
</dbReference>